<protein>
    <submittedName>
        <fullName evidence="5">DNA mismatch repair protein MutS</fullName>
    </submittedName>
</protein>
<dbReference type="AlphaFoldDB" id="A0A7K0D7W1"/>
<dbReference type="PANTHER" id="PTHR11361">
    <property type="entry name" value="DNA MISMATCH REPAIR PROTEIN MUTS FAMILY MEMBER"/>
    <property type="match status" value="1"/>
</dbReference>
<evidence type="ECO:0000313" key="6">
    <source>
        <dbReference type="Proteomes" id="UP000438448"/>
    </source>
</evidence>
<evidence type="ECO:0000256" key="1">
    <source>
        <dbReference type="ARBA" id="ARBA00022741"/>
    </source>
</evidence>
<sequence length="503" mass="56417">MRDFSIVRADAAAVEVDRVALTDLNIDQVLAAVLRGDAEYELGPLYLRPVRDPDVVRYRREVFADLDELPVRAAFHEFAAGMRAIRRGLAQGAHLHQPDQRRRWHLDAAESYLLVLTRLSEELSGLPLHSRGLRGWRALLAEYLRGSPITTLARDVREMRRELDAIRYSVRIVGRTVEVGFDEGATDYSAAIANLFARFGSAEPSASRAQPQWADMNQTEEQILREVARLHPGPFARLERFCAEYPDFLDPMVVRFEREIQFYLVYLTFGRGLAAQGHPLRLPDTAAPGAEIYARDAFDIALAVRPRRGNTLVCNDFQLSGPERVLLVTGPNQGGKTTFARMFGQLVYFAALGCPVPARAARLPLPDAIFTHFEHAEDPVDPDGRLLGELVRMRDTLDRVTADSVIVMNESFSSTSTSDAVRIGGDVLGRIIERGALALWVTFFEELSRISPAVVSMVAGTEDDTARRTFRIERRPADGQLHALELAGRHGLDYDRVIERFRR</sequence>
<dbReference type="InterPro" id="IPR027417">
    <property type="entry name" value="P-loop_NTPase"/>
</dbReference>
<keyword evidence="6" id="KW-1185">Reference proteome</keyword>
<dbReference type="PANTHER" id="PTHR11361:SF34">
    <property type="entry name" value="DNA MISMATCH REPAIR PROTEIN MSH1, MITOCHONDRIAL"/>
    <property type="match status" value="1"/>
</dbReference>
<organism evidence="5 6">
    <name type="scientific">Nocardia macrotermitis</name>
    <dbReference type="NCBI Taxonomy" id="2585198"/>
    <lineage>
        <taxon>Bacteria</taxon>
        <taxon>Bacillati</taxon>
        <taxon>Actinomycetota</taxon>
        <taxon>Actinomycetes</taxon>
        <taxon>Mycobacteriales</taxon>
        <taxon>Nocardiaceae</taxon>
        <taxon>Nocardia</taxon>
    </lineage>
</organism>
<dbReference type="Gene3D" id="3.40.50.300">
    <property type="entry name" value="P-loop containing nucleotide triphosphate hydrolases"/>
    <property type="match status" value="1"/>
</dbReference>
<dbReference type="GO" id="GO:0006298">
    <property type="term" value="P:mismatch repair"/>
    <property type="evidence" value="ECO:0007669"/>
    <property type="project" value="InterPro"/>
</dbReference>
<keyword evidence="2" id="KW-0067">ATP-binding</keyword>
<evidence type="ECO:0000256" key="2">
    <source>
        <dbReference type="ARBA" id="ARBA00022840"/>
    </source>
</evidence>
<dbReference type="GO" id="GO:0005524">
    <property type="term" value="F:ATP binding"/>
    <property type="evidence" value="ECO:0007669"/>
    <property type="project" value="UniProtKB-KW"/>
</dbReference>
<keyword evidence="1" id="KW-0547">Nucleotide-binding</keyword>
<dbReference type="GO" id="GO:0005829">
    <property type="term" value="C:cytosol"/>
    <property type="evidence" value="ECO:0007669"/>
    <property type="project" value="TreeGrafter"/>
</dbReference>
<dbReference type="RefSeq" id="WP_194289994.1">
    <property type="nucleotide sequence ID" value="NZ_WEGK01000011.1"/>
</dbReference>
<dbReference type="Proteomes" id="UP000438448">
    <property type="component" value="Unassembled WGS sequence"/>
</dbReference>
<dbReference type="SUPFAM" id="SSF52540">
    <property type="entry name" value="P-loop containing nucleoside triphosphate hydrolases"/>
    <property type="match status" value="1"/>
</dbReference>
<dbReference type="SMART" id="SM00534">
    <property type="entry name" value="MUTSac"/>
    <property type="match status" value="1"/>
</dbReference>
<gene>
    <name evidence="5" type="primary">mutS_2</name>
    <name evidence="5" type="ORF">NRB20_49860</name>
</gene>
<reference evidence="5 6" key="1">
    <citation type="submission" date="2019-10" db="EMBL/GenBank/DDBJ databases">
        <title>Nocardia macrotermitis sp. nov. and Nocardia aurantia sp. nov., isolated from the gut of fungus growing-termite Macrotermes natalensis.</title>
        <authorList>
            <person name="Benndorf R."/>
            <person name="Schwitalla J."/>
            <person name="Martin K."/>
            <person name="De Beer W."/>
            <person name="Kaster A.-K."/>
            <person name="Vollmers J."/>
            <person name="Poulsen M."/>
            <person name="Beemelmanns C."/>
        </authorList>
    </citation>
    <scope>NUCLEOTIDE SEQUENCE [LARGE SCALE GENOMIC DNA]</scope>
    <source>
        <strain evidence="5 6">RB20</strain>
    </source>
</reference>
<dbReference type="GO" id="GO:0140664">
    <property type="term" value="F:ATP-dependent DNA damage sensor activity"/>
    <property type="evidence" value="ECO:0007669"/>
    <property type="project" value="InterPro"/>
</dbReference>
<name>A0A7K0D7W1_9NOCA</name>
<evidence type="ECO:0000259" key="4">
    <source>
        <dbReference type="SMART" id="SM00534"/>
    </source>
</evidence>
<comment type="caution">
    <text evidence="5">The sequence shown here is derived from an EMBL/GenBank/DDBJ whole genome shotgun (WGS) entry which is preliminary data.</text>
</comment>
<dbReference type="Pfam" id="PF00488">
    <property type="entry name" value="MutS_V"/>
    <property type="match status" value="1"/>
</dbReference>
<proteinExistence type="predicted"/>
<evidence type="ECO:0000313" key="5">
    <source>
        <dbReference type="EMBL" id="MQY21873.1"/>
    </source>
</evidence>
<feature type="domain" description="DNA mismatch repair proteins mutS family" evidence="4">
    <location>
        <begin position="323"/>
        <end position="503"/>
    </location>
</feature>
<dbReference type="InterPro" id="IPR045076">
    <property type="entry name" value="MutS"/>
</dbReference>
<dbReference type="GO" id="GO:0030983">
    <property type="term" value="F:mismatched DNA binding"/>
    <property type="evidence" value="ECO:0007669"/>
    <property type="project" value="InterPro"/>
</dbReference>
<keyword evidence="3" id="KW-0238">DNA-binding</keyword>
<dbReference type="InterPro" id="IPR000432">
    <property type="entry name" value="DNA_mismatch_repair_MutS_C"/>
</dbReference>
<evidence type="ECO:0000256" key="3">
    <source>
        <dbReference type="ARBA" id="ARBA00023125"/>
    </source>
</evidence>
<accession>A0A7K0D7W1</accession>
<dbReference type="EMBL" id="WEGK01000011">
    <property type="protein sequence ID" value="MQY21873.1"/>
    <property type="molecule type" value="Genomic_DNA"/>
</dbReference>